<evidence type="ECO:0000313" key="2">
    <source>
        <dbReference type="Proteomes" id="UP001341840"/>
    </source>
</evidence>
<protein>
    <submittedName>
        <fullName evidence="1">Uncharacterized protein</fullName>
    </submittedName>
</protein>
<sequence length="68" mass="7159">MSGCGLSGTGHPCGPTRPCEGILRADPFPHGLEMTWTSLSSQKSAADYVGSLVTRGAVVRMPLTRRIS</sequence>
<evidence type="ECO:0000313" key="1">
    <source>
        <dbReference type="EMBL" id="MED6130241.1"/>
    </source>
</evidence>
<reference evidence="1 2" key="1">
    <citation type="journal article" date="2023" name="Plants (Basel)">
        <title>Bridging the Gap: Combining Genomics and Transcriptomics Approaches to Understand Stylosanthes scabra, an Orphan Legume from the Brazilian Caatinga.</title>
        <authorList>
            <person name="Ferreira-Neto J.R.C."/>
            <person name="da Silva M.D."/>
            <person name="Binneck E."/>
            <person name="de Melo N.F."/>
            <person name="da Silva R.H."/>
            <person name="de Melo A.L.T.M."/>
            <person name="Pandolfi V."/>
            <person name="Bustamante F.O."/>
            <person name="Brasileiro-Vidal A.C."/>
            <person name="Benko-Iseppon A.M."/>
        </authorList>
    </citation>
    <scope>NUCLEOTIDE SEQUENCE [LARGE SCALE GENOMIC DNA]</scope>
    <source>
        <tissue evidence="1">Leaves</tissue>
    </source>
</reference>
<proteinExistence type="predicted"/>
<accession>A0ABU6S1I0</accession>
<comment type="caution">
    <text evidence="1">The sequence shown here is derived from an EMBL/GenBank/DDBJ whole genome shotgun (WGS) entry which is preliminary data.</text>
</comment>
<keyword evidence="2" id="KW-1185">Reference proteome</keyword>
<name>A0ABU6S1I0_9FABA</name>
<gene>
    <name evidence="1" type="ORF">PIB30_116133</name>
</gene>
<dbReference type="Proteomes" id="UP001341840">
    <property type="component" value="Unassembled WGS sequence"/>
</dbReference>
<organism evidence="1 2">
    <name type="scientific">Stylosanthes scabra</name>
    <dbReference type="NCBI Taxonomy" id="79078"/>
    <lineage>
        <taxon>Eukaryota</taxon>
        <taxon>Viridiplantae</taxon>
        <taxon>Streptophyta</taxon>
        <taxon>Embryophyta</taxon>
        <taxon>Tracheophyta</taxon>
        <taxon>Spermatophyta</taxon>
        <taxon>Magnoliopsida</taxon>
        <taxon>eudicotyledons</taxon>
        <taxon>Gunneridae</taxon>
        <taxon>Pentapetalae</taxon>
        <taxon>rosids</taxon>
        <taxon>fabids</taxon>
        <taxon>Fabales</taxon>
        <taxon>Fabaceae</taxon>
        <taxon>Papilionoideae</taxon>
        <taxon>50 kb inversion clade</taxon>
        <taxon>dalbergioids sensu lato</taxon>
        <taxon>Dalbergieae</taxon>
        <taxon>Pterocarpus clade</taxon>
        <taxon>Stylosanthes</taxon>
    </lineage>
</organism>
<feature type="non-terminal residue" evidence="1">
    <location>
        <position position="68"/>
    </location>
</feature>
<dbReference type="EMBL" id="JASCZI010047752">
    <property type="protein sequence ID" value="MED6130241.1"/>
    <property type="molecule type" value="Genomic_DNA"/>
</dbReference>